<evidence type="ECO:0000256" key="3">
    <source>
        <dbReference type="ARBA" id="ARBA00022692"/>
    </source>
</evidence>
<gene>
    <name evidence="8" type="ORF">M9Y10_014088</name>
</gene>
<name>A0ABR2KZE0_9EUKA</name>
<reference evidence="8 9" key="1">
    <citation type="submission" date="2024-04" db="EMBL/GenBank/DDBJ databases">
        <title>Tritrichomonas musculus Genome.</title>
        <authorList>
            <person name="Alves-Ferreira E."/>
            <person name="Grigg M."/>
            <person name="Lorenzi H."/>
            <person name="Galac M."/>
        </authorList>
    </citation>
    <scope>NUCLEOTIDE SEQUENCE [LARGE SCALE GENOMIC DNA]</scope>
    <source>
        <strain evidence="8 9">EAF2021</strain>
    </source>
</reference>
<feature type="transmembrane region" description="Helical" evidence="7">
    <location>
        <begin position="165"/>
        <end position="185"/>
    </location>
</feature>
<keyword evidence="5 7" id="KW-1133">Transmembrane helix</keyword>
<dbReference type="InterPro" id="IPR035952">
    <property type="entry name" value="Rhomboid-like_sf"/>
</dbReference>
<keyword evidence="3 7" id="KW-0812">Transmembrane</keyword>
<dbReference type="Pfam" id="PF04511">
    <property type="entry name" value="DER1"/>
    <property type="match status" value="1"/>
</dbReference>
<evidence type="ECO:0000256" key="4">
    <source>
        <dbReference type="ARBA" id="ARBA00022824"/>
    </source>
</evidence>
<feature type="transmembrane region" description="Helical" evidence="7">
    <location>
        <begin position="52"/>
        <end position="72"/>
    </location>
</feature>
<dbReference type="EMBL" id="JAPFFF010000002">
    <property type="protein sequence ID" value="KAK8896193.1"/>
    <property type="molecule type" value="Genomic_DNA"/>
</dbReference>
<accession>A0ABR2KZE0</accession>
<dbReference type="PANTHER" id="PTHR11009">
    <property type="entry name" value="DER1-LIKE PROTEIN, DERLIN"/>
    <property type="match status" value="1"/>
</dbReference>
<comment type="function">
    <text evidence="7">May be involved in the degradation of misfolded endoplasmic reticulum (ER) luminal proteins.</text>
</comment>
<evidence type="ECO:0000256" key="2">
    <source>
        <dbReference type="ARBA" id="ARBA00008917"/>
    </source>
</evidence>
<keyword evidence="6 7" id="KW-0472">Membrane</keyword>
<dbReference type="SUPFAM" id="SSF144091">
    <property type="entry name" value="Rhomboid-like"/>
    <property type="match status" value="1"/>
</dbReference>
<evidence type="ECO:0000313" key="8">
    <source>
        <dbReference type="EMBL" id="KAK8896193.1"/>
    </source>
</evidence>
<dbReference type="Proteomes" id="UP001470230">
    <property type="component" value="Unassembled WGS sequence"/>
</dbReference>
<feature type="transmembrane region" description="Helical" evidence="7">
    <location>
        <begin position="92"/>
        <end position="115"/>
    </location>
</feature>
<comment type="subcellular location">
    <subcellularLocation>
        <location evidence="1 7">Endoplasmic reticulum membrane</location>
        <topology evidence="1 7">Multi-pass membrane protein</topology>
    </subcellularLocation>
</comment>
<keyword evidence="4 7" id="KW-0256">Endoplasmic reticulum</keyword>
<evidence type="ECO:0000313" key="9">
    <source>
        <dbReference type="Proteomes" id="UP001470230"/>
    </source>
</evidence>
<comment type="similarity">
    <text evidence="2 7">Belongs to the derlin family.</text>
</comment>
<proteinExistence type="inferred from homology"/>
<feature type="transmembrane region" description="Helical" evidence="7">
    <location>
        <begin position="136"/>
        <end position="159"/>
    </location>
</feature>
<protein>
    <recommendedName>
        <fullName evidence="7">Derlin</fullName>
    </recommendedName>
</protein>
<evidence type="ECO:0000256" key="6">
    <source>
        <dbReference type="ARBA" id="ARBA00023136"/>
    </source>
</evidence>
<keyword evidence="9" id="KW-1185">Reference proteome</keyword>
<evidence type="ECO:0000256" key="1">
    <source>
        <dbReference type="ARBA" id="ARBA00004477"/>
    </source>
</evidence>
<comment type="caution">
    <text evidence="8">The sequence shown here is derived from an EMBL/GenBank/DDBJ whole genome shotgun (WGS) entry which is preliminary data.</text>
</comment>
<sequence length="209" mass="23986">MFLDNLPDSPISLVFSIISIILSLLINLQLIDNFQLYFDKKLIFENHEYWRAFTSIFCFGSLSTGTVINLVFFVRSLTYAESSFFSGQPADFILFSLFGWIVIWAYACFHPTLFLGQFFNSYVTYYFYKRSPDVHIVVVGIVALAPYVPIIMLAINLLFNGARSLLMDIIGFSAAHMFFFIKDVLGLRYNIRVLCAPQWANEGLKKLLS</sequence>
<feature type="transmembrane region" description="Helical" evidence="7">
    <location>
        <begin position="12"/>
        <end position="31"/>
    </location>
</feature>
<dbReference type="InterPro" id="IPR007599">
    <property type="entry name" value="DER1"/>
</dbReference>
<organism evidence="8 9">
    <name type="scientific">Tritrichomonas musculus</name>
    <dbReference type="NCBI Taxonomy" id="1915356"/>
    <lineage>
        <taxon>Eukaryota</taxon>
        <taxon>Metamonada</taxon>
        <taxon>Parabasalia</taxon>
        <taxon>Tritrichomonadida</taxon>
        <taxon>Tritrichomonadidae</taxon>
        <taxon>Tritrichomonas</taxon>
    </lineage>
</organism>
<evidence type="ECO:0000256" key="7">
    <source>
        <dbReference type="RuleBase" id="RU363059"/>
    </source>
</evidence>
<evidence type="ECO:0000256" key="5">
    <source>
        <dbReference type="ARBA" id="ARBA00022989"/>
    </source>
</evidence>